<keyword evidence="2 5" id="KW-0812">Transmembrane</keyword>
<dbReference type="PANTHER" id="PTHR43229:SF2">
    <property type="entry name" value="NODULATION PROTEIN J"/>
    <property type="match status" value="1"/>
</dbReference>
<evidence type="ECO:0000256" key="4">
    <source>
        <dbReference type="ARBA" id="ARBA00023136"/>
    </source>
</evidence>
<dbReference type="InterPro" id="IPR000412">
    <property type="entry name" value="ABC_2_transport"/>
</dbReference>
<evidence type="ECO:0000256" key="3">
    <source>
        <dbReference type="ARBA" id="ARBA00022989"/>
    </source>
</evidence>
<dbReference type="EMBL" id="CAFBOG010000274">
    <property type="protein sequence ID" value="CAB4998855.1"/>
    <property type="molecule type" value="Genomic_DNA"/>
</dbReference>
<evidence type="ECO:0000256" key="5">
    <source>
        <dbReference type="SAM" id="Phobius"/>
    </source>
</evidence>
<evidence type="ECO:0000313" key="8">
    <source>
        <dbReference type="EMBL" id="CAB4998855.1"/>
    </source>
</evidence>
<evidence type="ECO:0000313" key="7">
    <source>
        <dbReference type="EMBL" id="CAB4818493.1"/>
    </source>
</evidence>
<gene>
    <name evidence="7" type="ORF">UFOPK3046_01621</name>
    <name evidence="8" type="ORF">UFOPK3914_02011</name>
    <name evidence="9" type="ORF">UFOPK4173_00430</name>
    <name evidence="10" type="ORF">UFOPK4354_01845</name>
</gene>
<evidence type="ECO:0000313" key="10">
    <source>
        <dbReference type="EMBL" id="CAB5069162.1"/>
    </source>
</evidence>
<feature type="transmembrane region" description="Helical" evidence="5">
    <location>
        <begin position="80"/>
        <end position="102"/>
    </location>
</feature>
<feature type="transmembrane region" description="Helical" evidence="5">
    <location>
        <begin position="249"/>
        <end position="272"/>
    </location>
</feature>
<comment type="subcellular location">
    <subcellularLocation>
        <location evidence="1">Membrane</location>
        <topology evidence="1">Multi-pass membrane protein</topology>
    </subcellularLocation>
</comment>
<dbReference type="InterPro" id="IPR013525">
    <property type="entry name" value="ABC2_TM"/>
</dbReference>
<keyword evidence="3 5" id="KW-1133">Transmembrane helix</keyword>
<feature type="domain" description="ABC transmembrane type-2" evidence="6">
    <location>
        <begin position="43"/>
        <end position="278"/>
    </location>
</feature>
<evidence type="ECO:0000313" key="9">
    <source>
        <dbReference type="EMBL" id="CAB5028954.1"/>
    </source>
</evidence>
<dbReference type="GO" id="GO:0140359">
    <property type="term" value="F:ABC-type transporter activity"/>
    <property type="evidence" value="ECO:0007669"/>
    <property type="project" value="InterPro"/>
</dbReference>
<sequence>MSDTATVSTETATYRRPSGLNAIYQDSRVIAWRNLVHLPRTPQLVIFTLIQPIMFVLLFTYVFGGAIGKALPPGVSYAQFLIPGIMVQTLVFGTSATAVGLAEDLQNGIIDRFRSLPISRSAVLNGRILADMIRLTAVATVLVVIGYVVGFRFQGGLGLGLLMILVAVAFGTSMCWIMTNIGMRVKDAETAQTAGFVWLFPLTFISSVFTPVYTMPAWLQVFARNNPVTLVANLLRALSVGEVLPGSTWVSMSLPVFLWIVGITAVAAPLAVNRYRQA</sequence>
<dbReference type="EMBL" id="CAFBQW010000281">
    <property type="protein sequence ID" value="CAB5069162.1"/>
    <property type="molecule type" value="Genomic_DNA"/>
</dbReference>
<feature type="transmembrane region" description="Helical" evidence="5">
    <location>
        <begin position="159"/>
        <end position="181"/>
    </location>
</feature>
<keyword evidence="4 5" id="KW-0472">Membrane</keyword>
<dbReference type="PROSITE" id="PS51012">
    <property type="entry name" value="ABC_TM2"/>
    <property type="match status" value="1"/>
</dbReference>
<protein>
    <submittedName>
        <fullName evidence="10">Unannotated protein</fullName>
    </submittedName>
</protein>
<dbReference type="PIRSF" id="PIRSF006648">
    <property type="entry name" value="DrrB"/>
    <property type="match status" value="1"/>
</dbReference>
<evidence type="ECO:0000259" key="6">
    <source>
        <dbReference type="PROSITE" id="PS51012"/>
    </source>
</evidence>
<dbReference type="GO" id="GO:0043190">
    <property type="term" value="C:ATP-binding cassette (ABC) transporter complex"/>
    <property type="evidence" value="ECO:0007669"/>
    <property type="project" value="InterPro"/>
</dbReference>
<organism evidence="10">
    <name type="scientific">freshwater metagenome</name>
    <dbReference type="NCBI Taxonomy" id="449393"/>
    <lineage>
        <taxon>unclassified sequences</taxon>
        <taxon>metagenomes</taxon>
        <taxon>ecological metagenomes</taxon>
    </lineage>
</organism>
<dbReference type="EMBL" id="CAFAAQ010000182">
    <property type="protein sequence ID" value="CAB4818493.1"/>
    <property type="molecule type" value="Genomic_DNA"/>
</dbReference>
<evidence type="ECO:0000256" key="1">
    <source>
        <dbReference type="ARBA" id="ARBA00004141"/>
    </source>
</evidence>
<name>A0A6J7UVL4_9ZZZZ</name>
<evidence type="ECO:0000256" key="2">
    <source>
        <dbReference type="ARBA" id="ARBA00022692"/>
    </source>
</evidence>
<accession>A0A6J7UVL4</accession>
<feature type="transmembrane region" description="Helical" evidence="5">
    <location>
        <begin position="193"/>
        <end position="213"/>
    </location>
</feature>
<dbReference type="InterPro" id="IPR047817">
    <property type="entry name" value="ABC2_TM_bact-type"/>
</dbReference>
<feature type="transmembrane region" description="Helical" evidence="5">
    <location>
        <begin position="44"/>
        <end position="68"/>
    </location>
</feature>
<dbReference type="AlphaFoldDB" id="A0A6J7UVL4"/>
<proteinExistence type="predicted"/>
<dbReference type="InterPro" id="IPR051784">
    <property type="entry name" value="Nod_factor_ABC_transporter"/>
</dbReference>
<dbReference type="EMBL" id="CAFBPW010000030">
    <property type="protein sequence ID" value="CAB5028954.1"/>
    <property type="molecule type" value="Genomic_DNA"/>
</dbReference>
<dbReference type="Pfam" id="PF01061">
    <property type="entry name" value="ABC2_membrane"/>
    <property type="match status" value="1"/>
</dbReference>
<reference evidence="10" key="1">
    <citation type="submission" date="2020-05" db="EMBL/GenBank/DDBJ databases">
        <authorList>
            <person name="Chiriac C."/>
            <person name="Salcher M."/>
            <person name="Ghai R."/>
            <person name="Kavagutti S V."/>
        </authorList>
    </citation>
    <scope>NUCLEOTIDE SEQUENCE</scope>
</reference>
<dbReference type="PANTHER" id="PTHR43229">
    <property type="entry name" value="NODULATION PROTEIN J"/>
    <property type="match status" value="1"/>
</dbReference>